<evidence type="ECO:0000313" key="7">
    <source>
        <dbReference type="EMBL" id="NMY07889.1"/>
    </source>
</evidence>
<dbReference type="GO" id="GO:0005737">
    <property type="term" value="C:cytoplasm"/>
    <property type="evidence" value="ECO:0007669"/>
    <property type="project" value="UniProtKB-SubCell"/>
</dbReference>
<dbReference type="AlphaFoldDB" id="A0A7Y1A2A0"/>
<evidence type="ECO:0000256" key="4">
    <source>
        <dbReference type="ARBA" id="ARBA00023163"/>
    </source>
</evidence>
<dbReference type="InterPro" id="IPR035418">
    <property type="entry name" value="AraC-bd_2"/>
</dbReference>
<evidence type="ECO:0000256" key="2">
    <source>
        <dbReference type="ARBA" id="ARBA00023015"/>
    </source>
</evidence>
<accession>A0A7Y1A2A0</accession>
<dbReference type="SMART" id="SM00342">
    <property type="entry name" value="HTH_ARAC"/>
    <property type="match status" value="1"/>
</dbReference>
<comment type="function">
    <text evidence="5">Regulatory protein of the TOL plasmid xyl operons. XylS activates the xylXYZLTEGFJQKIH operon required for the degradation of toluene, m-xylene and p-xylene.</text>
</comment>
<dbReference type="SUPFAM" id="SSF46689">
    <property type="entry name" value="Homeodomain-like"/>
    <property type="match status" value="1"/>
</dbReference>
<dbReference type="GO" id="GO:0043565">
    <property type="term" value="F:sequence-specific DNA binding"/>
    <property type="evidence" value="ECO:0007669"/>
    <property type="project" value="InterPro"/>
</dbReference>
<dbReference type="EMBL" id="JAAQWG010000005">
    <property type="protein sequence ID" value="NMY07889.1"/>
    <property type="molecule type" value="Genomic_DNA"/>
</dbReference>
<keyword evidence="4" id="KW-0804">Transcription</keyword>
<keyword evidence="3" id="KW-0238">DNA-binding</keyword>
<dbReference type="InterPro" id="IPR018060">
    <property type="entry name" value="HTH_AraC"/>
</dbReference>
<keyword evidence="2" id="KW-0805">Transcription regulation</keyword>
<dbReference type="InterPro" id="IPR009057">
    <property type="entry name" value="Homeodomain-like_sf"/>
</dbReference>
<sequence length="339" mass="38917">MPSTELLEYQHLQALRSHDLDEVREMVSSMFCEHQLLAKGGEQLNYRHAHLRTGRLSFSQMSYGAQVNVEPGNLGDFYLVQLPLAGNDLQFIGGRELYSNHRYGSVHAPDEALEMNWSRDCRKLVVRFDREALEQHAASMFGRCLHKPVEFHPTMSLDHPACAAWSSSAQHIFAEMQRSPQLFDLPLIRTQFEQTLMTTLLSWQPHSLRCEQAQALHRLLPRHVKAAVDYMQAYPEQPITIETLAAVSAVSGRTLFAGFEKFLGLSPMRYLRDIRLERVRQDLLDPGQSHSVTEIATRWGFFQLGRLAADYRRRYAETPRETLVRARGSGVMQGRDPRR</sequence>
<evidence type="ECO:0000256" key="5">
    <source>
        <dbReference type="ARBA" id="ARBA00037345"/>
    </source>
</evidence>
<dbReference type="GO" id="GO:0003700">
    <property type="term" value="F:DNA-binding transcription factor activity"/>
    <property type="evidence" value="ECO:0007669"/>
    <property type="project" value="InterPro"/>
</dbReference>
<evidence type="ECO:0000313" key="8">
    <source>
        <dbReference type="Proteomes" id="UP000537729"/>
    </source>
</evidence>
<dbReference type="Proteomes" id="UP000537729">
    <property type="component" value="Unassembled WGS sequence"/>
</dbReference>
<dbReference type="GO" id="GO:0009893">
    <property type="term" value="P:positive regulation of metabolic process"/>
    <property type="evidence" value="ECO:0007669"/>
    <property type="project" value="UniProtKB-ARBA"/>
</dbReference>
<dbReference type="Pfam" id="PF14525">
    <property type="entry name" value="AraC_binding_2"/>
    <property type="match status" value="1"/>
</dbReference>
<dbReference type="InterPro" id="IPR050204">
    <property type="entry name" value="AraC_XylS_family_regulators"/>
</dbReference>
<dbReference type="PANTHER" id="PTHR46796:SF12">
    <property type="entry name" value="HTH-TYPE DNA-BINDING TRANSCRIPTIONAL ACTIVATOR EUTR"/>
    <property type="match status" value="1"/>
</dbReference>
<dbReference type="Gene3D" id="1.10.10.60">
    <property type="entry name" value="Homeodomain-like"/>
    <property type="match status" value="1"/>
</dbReference>
<evidence type="ECO:0000256" key="3">
    <source>
        <dbReference type="ARBA" id="ARBA00023125"/>
    </source>
</evidence>
<dbReference type="PROSITE" id="PS01124">
    <property type="entry name" value="HTH_ARAC_FAMILY_2"/>
    <property type="match status" value="1"/>
</dbReference>
<dbReference type="PANTHER" id="PTHR46796">
    <property type="entry name" value="HTH-TYPE TRANSCRIPTIONAL ACTIVATOR RHAS-RELATED"/>
    <property type="match status" value="1"/>
</dbReference>
<dbReference type="Pfam" id="PF12833">
    <property type="entry name" value="HTH_18"/>
    <property type="match status" value="1"/>
</dbReference>
<name>A0A7Y1A2A0_PSEVE</name>
<reference evidence="7 8" key="1">
    <citation type="journal article" date="2020" name="Front. Microbiol.">
        <title>Genetic Organization of the aprX-lipA2 Operon Affects the Proteolytic Potential of Pseudomonas Species in Milk.</title>
        <authorList>
            <person name="Maier C."/>
            <person name="Huptas C."/>
            <person name="von Neubeck M."/>
            <person name="Scherer S."/>
            <person name="Wenning M."/>
            <person name="Lucking G."/>
        </authorList>
    </citation>
    <scope>NUCLEOTIDE SEQUENCE [LARGE SCALE GENOMIC DNA]</scope>
    <source>
        <strain evidence="7 8">DSM 16272</strain>
    </source>
</reference>
<feature type="domain" description="HTH araC/xylS-type" evidence="6">
    <location>
        <begin position="225"/>
        <end position="325"/>
    </location>
</feature>
<organism evidence="7 8">
    <name type="scientific">Pseudomonas veronii</name>
    <dbReference type="NCBI Taxonomy" id="76761"/>
    <lineage>
        <taxon>Bacteria</taxon>
        <taxon>Pseudomonadati</taxon>
        <taxon>Pseudomonadota</taxon>
        <taxon>Gammaproteobacteria</taxon>
        <taxon>Pseudomonadales</taxon>
        <taxon>Pseudomonadaceae</taxon>
        <taxon>Pseudomonas</taxon>
    </lineage>
</organism>
<dbReference type="RefSeq" id="WP_169883864.1">
    <property type="nucleotide sequence ID" value="NZ_CP142041.1"/>
</dbReference>
<comment type="subcellular location">
    <subcellularLocation>
        <location evidence="1">Cytoplasm</location>
    </subcellularLocation>
</comment>
<evidence type="ECO:0000259" key="6">
    <source>
        <dbReference type="PROSITE" id="PS01124"/>
    </source>
</evidence>
<dbReference type="InterPro" id="IPR018062">
    <property type="entry name" value="HTH_AraC-typ_CS"/>
</dbReference>
<protein>
    <submittedName>
        <fullName evidence="7">AraC family transcriptional regulator</fullName>
    </submittedName>
</protein>
<gene>
    <name evidence="7" type="ORF">HBO38_05355</name>
</gene>
<proteinExistence type="predicted"/>
<dbReference type="PROSITE" id="PS00041">
    <property type="entry name" value="HTH_ARAC_FAMILY_1"/>
    <property type="match status" value="1"/>
</dbReference>
<comment type="caution">
    <text evidence="7">The sequence shown here is derived from an EMBL/GenBank/DDBJ whole genome shotgun (WGS) entry which is preliminary data.</text>
</comment>
<evidence type="ECO:0000256" key="1">
    <source>
        <dbReference type="ARBA" id="ARBA00004496"/>
    </source>
</evidence>